<dbReference type="InterPro" id="IPR039426">
    <property type="entry name" value="TonB-dep_rcpt-like"/>
</dbReference>
<gene>
    <name evidence="12" type="ORF">N1F79_06770</name>
</gene>
<evidence type="ECO:0000256" key="6">
    <source>
        <dbReference type="ARBA" id="ARBA00023136"/>
    </source>
</evidence>
<dbReference type="InterPro" id="IPR036942">
    <property type="entry name" value="Beta-barrel_TonB_sf"/>
</dbReference>
<organism evidence="12 13">
    <name type="scientific">Flavivirga spongiicola</name>
    <dbReference type="NCBI Taxonomy" id="421621"/>
    <lineage>
        <taxon>Bacteria</taxon>
        <taxon>Pseudomonadati</taxon>
        <taxon>Bacteroidota</taxon>
        <taxon>Flavobacteriia</taxon>
        <taxon>Flavobacteriales</taxon>
        <taxon>Flavobacteriaceae</taxon>
        <taxon>Flavivirga</taxon>
    </lineage>
</organism>
<evidence type="ECO:0000313" key="12">
    <source>
        <dbReference type="EMBL" id="MEF3832826.1"/>
    </source>
</evidence>
<comment type="caution">
    <text evidence="12">The sequence shown here is derived from an EMBL/GenBank/DDBJ whole genome shotgun (WGS) entry which is preliminary data.</text>
</comment>
<evidence type="ECO:0000256" key="5">
    <source>
        <dbReference type="ARBA" id="ARBA00023077"/>
    </source>
</evidence>
<evidence type="ECO:0000313" key="13">
    <source>
        <dbReference type="Proteomes" id="UP001337305"/>
    </source>
</evidence>
<dbReference type="Proteomes" id="UP001337305">
    <property type="component" value="Unassembled WGS sequence"/>
</dbReference>
<keyword evidence="12" id="KW-0675">Receptor</keyword>
<dbReference type="Gene3D" id="2.40.170.20">
    <property type="entry name" value="TonB-dependent receptor, beta-barrel domain"/>
    <property type="match status" value="1"/>
</dbReference>
<evidence type="ECO:0000259" key="11">
    <source>
        <dbReference type="Pfam" id="PF07715"/>
    </source>
</evidence>
<dbReference type="Gene3D" id="2.170.130.10">
    <property type="entry name" value="TonB-dependent receptor, plug domain"/>
    <property type="match status" value="1"/>
</dbReference>
<dbReference type="InterPro" id="IPR012910">
    <property type="entry name" value="Plug_dom"/>
</dbReference>
<evidence type="ECO:0000256" key="8">
    <source>
        <dbReference type="PROSITE-ProRule" id="PRU01360"/>
    </source>
</evidence>
<keyword evidence="3 8" id="KW-1134">Transmembrane beta strand</keyword>
<feature type="domain" description="TonB-dependent receptor plug" evidence="11">
    <location>
        <begin position="119"/>
        <end position="222"/>
    </location>
</feature>
<evidence type="ECO:0000256" key="4">
    <source>
        <dbReference type="ARBA" id="ARBA00022692"/>
    </source>
</evidence>
<evidence type="ECO:0000256" key="3">
    <source>
        <dbReference type="ARBA" id="ARBA00022452"/>
    </source>
</evidence>
<dbReference type="Pfam" id="PF13715">
    <property type="entry name" value="CarbopepD_reg_2"/>
    <property type="match status" value="1"/>
</dbReference>
<dbReference type="EMBL" id="JAODOP010000004">
    <property type="protein sequence ID" value="MEF3832826.1"/>
    <property type="molecule type" value="Genomic_DNA"/>
</dbReference>
<dbReference type="NCBIfam" id="TIGR04057">
    <property type="entry name" value="SusC_RagA_signa"/>
    <property type="match status" value="1"/>
</dbReference>
<dbReference type="InterPro" id="IPR000531">
    <property type="entry name" value="Beta-barrel_TonB"/>
</dbReference>
<dbReference type="PROSITE" id="PS51257">
    <property type="entry name" value="PROKAR_LIPOPROTEIN"/>
    <property type="match status" value="1"/>
</dbReference>
<dbReference type="RefSeq" id="WP_303305194.1">
    <property type="nucleotide sequence ID" value="NZ_JAODOP010000004.1"/>
</dbReference>
<dbReference type="SUPFAM" id="SSF49464">
    <property type="entry name" value="Carboxypeptidase regulatory domain-like"/>
    <property type="match status" value="1"/>
</dbReference>
<keyword evidence="5 9" id="KW-0798">TonB box</keyword>
<evidence type="ECO:0000256" key="2">
    <source>
        <dbReference type="ARBA" id="ARBA00022448"/>
    </source>
</evidence>
<dbReference type="InterPro" id="IPR023997">
    <property type="entry name" value="TonB-dep_OMP_SusC/RagA_CS"/>
</dbReference>
<evidence type="ECO:0000256" key="7">
    <source>
        <dbReference type="ARBA" id="ARBA00023237"/>
    </source>
</evidence>
<sequence>MKQRDFRGRFLFFTFFIFSFGCLLAQQISVNGVVTDANGGLMIGVNVLEKGTSNGTVTDFDGKYSLSVNQGSTIEYRYIGYETKEVIVSGQTEINVVLVEDIESLSQVVVVGYTTQNRKDITGAISSVNVSDLEKLPGGNVANLLQGQVAGVVSTPGSGAPGSAPVIRVRGLGTIGSNNPLFVIDGIPGDISSINPADIASINVLKDASAATIYGSRASNGVIIVTTKRGKVGDLKVSFNSYIGVRSIREKMGVLNTAQNNAVSNAAHANDDPPQSPLAYTSLTDVADTDWQDEMFQNGFEQKYDLAISGGTDKARYNMSLGYFDSEGAIIESDFTRYNFRVNTDFNLGERVRIGQTMSYARSERSLLGEDESGNRGNSGFSPILGILQSLPHNAVYDASTVDGFANPVVESGNIVGQTKLITDQSENDRVQGNVFLEVDLIEGLKFRTRLGVNVSNSYFITHTPTYRFGPQEVNDQADLSETRSRLTETVWNNILEYSKTFNEAHNLSLLAGLSYEKSLFRSTGGSNNNFPSNNLVALSAGIGDSNSFGSNVTSTLESVFGQLNYDYKGKYLVSASVRNDGSSRFGPDNQDALFASFSLGWRITEEDFFDSSFISDLKPRFSLGTLGNQNIGNFLFLPILSSNNNAINYPLGSGESQLVNVGTISRSLASRDIKWEESRTTNFGLDLGLLNNRIGVTFDYFKTETTGMLVGVPIPATTGIVFPPTRNGGTLENKGWELTLSYKNAESDFKYSVLANIGATENVVTKLGFADESFTDGFTIFDTHPTTRTEVWNEIGGFYLFNTDGIFQSQAEIDAHGIQPNAAPGDLRFVDTNGDGALNDDDKDYFGSGLPDFEYGMTFNASYKDFDFTLFLQGSQGNNIYNGTKVLLYRRMGAAKNFSSDFLNAWTPSNTNTTVPRVTAQDPNQNIRPSNYFLEDGSYLRIKNIQVGYTLDGEKLGITNARVYVSAENLATFTKYTGFDPGVSNYTTFARGVDRGLYPISRNIIFGLQLNF</sequence>
<keyword evidence="7 8" id="KW-0998">Cell outer membrane</keyword>
<evidence type="ECO:0000256" key="9">
    <source>
        <dbReference type="RuleBase" id="RU003357"/>
    </source>
</evidence>
<keyword evidence="13" id="KW-1185">Reference proteome</keyword>
<dbReference type="SUPFAM" id="SSF56935">
    <property type="entry name" value="Porins"/>
    <property type="match status" value="1"/>
</dbReference>
<proteinExistence type="inferred from homology"/>
<evidence type="ECO:0000259" key="10">
    <source>
        <dbReference type="Pfam" id="PF00593"/>
    </source>
</evidence>
<comment type="subcellular location">
    <subcellularLocation>
        <location evidence="1 8">Cell outer membrane</location>
        <topology evidence="1 8">Multi-pass membrane protein</topology>
    </subcellularLocation>
</comment>
<dbReference type="Pfam" id="PF07715">
    <property type="entry name" value="Plug"/>
    <property type="match status" value="1"/>
</dbReference>
<feature type="domain" description="TonB-dependent receptor-like beta-barrel" evidence="10">
    <location>
        <begin position="413"/>
        <end position="971"/>
    </location>
</feature>
<keyword evidence="6 8" id="KW-0472">Membrane</keyword>
<comment type="similarity">
    <text evidence="8 9">Belongs to the TonB-dependent receptor family.</text>
</comment>
<dbReference type="InterPro" id="IPR008969">
    <property type="entry name" value="CarboxyPept-like_regulatory"/>
</dbReference>
<dbReference type="InterPro" id="IPR037066">
    <property type="entry name" value="Plug_dom_sf"/>
</dbReference>
<evidence type="ECO:0000256" key="1">
    <source>
        <dbReference type="ARBA" id="ARBA00004571"/>
    </source>
</evidence>
<dbReference type="NCBIfam" id="TIGR04056">
    <property type="entry name" value="OMP_RagA_SusC"/>
    <property type="match status" value="1"/>
</dbReference>
<dbReference type="Gene3D" id="2.60.40.1120">
    <property type="entry name" value="Carboxypeptidase-like, regulatory domain"/>
    <property type="match status" value="1"/>
</dbReference>
<accession>A0ABU7XR11</accession>
<reference evidence="12 13" key="1">
    <citation type="submission" date="2022-09" db="EMBL/GenBank/DDBJ databases">
        <title>Genome sequencing of Flavivirga sp. MEBiC05379.</title>
        <authorList>
            <person name="Oh H.-M."/>
            <person name="Kwon K.K."/>
            <person name="Park M.J."/>
            <person name="Yang S.-H."/>
        </authorList>
    </citation>
    <scope>NUCLEOTIDE SEQUENCE [LARGE SCALE GENOMIC DNA]</scope>
    <source>
        <strain evidence="12 13">MEBiC05379</strain>
    </source>
</reference>
<dbReference type="PROSITE" id="PS52016">
    <property type="entry name" value="TONB_DEPENDENT_REC_3"/>
    <property type="match status" value="1"/>
</dbReference>
<keyword evidence="2 8" id="KW-0813">Transport</keyword>
<protein>
    <submittedName>
        <fullName evidence="12">TonB-dependent receptor</fullName>
    </submittedName>
</protein>
<dbReference type="InterPro" id="IPR023996">
    <property type="entry name" value="TonB-dep_OMP_SusC/RagA"/>
</dbReference>
<dbReference type="Pfam" id="PF00593">
    <property type="entry name" value="TonB_dep_Rec_b-barrel"/>
    <property type="match status" value="1"/>
</dbReference>
<keyword evidence="4 8" id="KW-0812">Transmembrane</keyword>
<name>A0ABU7XR11_9FLAO</name>